<protein>
    <submittedName>
        <fullName evidence="2">Uncharacterized protein</fullName>
    </submittedName>
</protein>
<reference evidence="3" key="2">
    <citation type="submission" date="2015-01" db="EMBL/GenBank/DDBJ databases">
        <title>Evolutionary Origins and Diversification of the Mycorrhizal Mutualists.</title>
        <authorList>
            <consortium name="DOE Joint Genome Institute"/>
            <consortium name="Mycorrhizal Genomics Consortium"/>
            <person name="Kohler A."/>
            <person name="Kuo A."/>
            <person name="Nagy L.G."/>
            <person name="Floudas D."/>
            <person name="Copeland A."/>
            <person name="Barry K.W."/>
            <person name="Cichocki N."/>
            <person name="Veneault-Fourrey C."/>
            <person name="LaButti K."/>
            <person name="Lindquist E.A."/>
            <person name="Lipzen A."/>
            <person name="Lundell T."/>
            <person name="Morin E."/>
            <person name="Murat C."/>
            <person name="Riley R."/>
            <person name="Ohm R."/>
            <person name="Sun H."/>
            <person name="Tunlid A."/>
            <person name="Henrissat B."/>
            <person name="Grigoriev I.V."/>
            <person name="Hibbett D.S."/>
            <person name="Martin F."/>
        </authorList>
    </citation>
    <scope>NUCLEOTIDE SEQUENCE [LARGE SCALE GENOMIC DNA]</scope>
    <source>
        <strain evidence="3">LaAM-08-1</strain>
    </source>
</reference>
<dbReference type="AlphaFoldDB" id="A0A0C9WPK4"/>
<gene>
    <name evidence="2" type="ORF">K443DRAFT_112873</name>
</gene>
<reference evidence="2 3" key="1">
    <citation type="submission" date="2014-04" db="EMBL/GenBank/DDBJ databases">
        <authorList>
            <consortium name="DOE Joint Genome Institute"/>
            <person name="Kuo A."/>
            <person name="Kohler A."/>
            <person name="Nagy L.G."/>
            <person name="Floudas D."/>
            <person name="Copeland A."/>
            <person name="Barry K.W."/>
            <person name="Cichocki N."/>
            <person name="Veneault-Fourrey C."/>
            <person name="LaButti K."/>
            <person name="Lindquist E.A."/>
            <person name="Lipzen A."/>
            <person name="Lundell T."/>
            <person name="Morin E."/>
            <person name="Murat C."/>
            <person name="Sun H."/>
            <person name="Tunlid A."/>
            <person name="Henrissat B."/>
            <person name="Grigoriev I.V."/>
            <person name="Hibbett D.S."/>
            <person name="Martin F."/>
            <person name="Nordberg H.P."/>
            <person name="Cantor M.N."/>
            <person name="Hua S.X."/>
        </authorList>
    </citation>
    <scope>NUCLEOTIDE SEQUENCE [LARGE SCALE GENOMIC DNA]</scope>
    <source>
        <strain evidence="2 3">LaAM-08-1</strain>
    </source>
</reference>
<organism evidence="2 3">
    <name type="scientific">Laccaria amethystina LaAM-08-1</name>
    <dbReference type="NCBI Taxonomy" id="1095629"/>
    <lineage>
        <taxon>Eukaryota</taxon>
        <taxon>Fungi</taxon>
        <taxon>Dikarya</taxon>
        <taxon>Basidiomycota</taxon>
        <taxon>Agaricomycotina</taxon>
        <taxon>Agaricomycetes</taxon>
        <taxon>Agaricomycetidae</taxon>
        <taxon>Agaricales</taxon>
        <taxon>Agaricineae</taxon>
        <taxon>Hydnangiaceae</taxon>
        <taxon>Laccaria</taxon>
    </lineage>
</organism>
<sequence length="345" mass="38760">MSDSHARLFAHAVPGNGSSNTIGENGSDPEENNIIGETGLIERYTPELPDVRHQRTSTPRVNDNAEEEVLERETRERLSSDEPDEFEIDKESIKEMDEIIENFRRDKITKLKALSTIILILDGNQSRTERAKDAAVEYYTKTLDEVQSLSSSAVRRGELIGDTLGSSRHSHGPGQSRGPVDHDAEIDDLISQLSRESKNSRKHSSGTPSDDRLDSDGASNKKRRIFESEMPWFAREEEVRRSGNKECEESRKILQLFARDHKIIKQWIQTSRTAPLGFPASEWDNIIRGQAVNIDAVFSSLHHISAPKENIGRMGATEISLGRSEPSRKVQTSGEWTSAWNATIK</sequence>
<dbReference type="HOGENOM" id="CLU_041692_0_0_1"/>
<dbReference type="OrthoDB" id="2355984at2759"/>
<feature type="region of interest" description="Disordered" evidence="1">
    <location>
        <begin position="1"/>
        <end position="86"/>
    </location>
</feature>
<dbReference type="EMBL" id="KN838877">
    <property type="protein sequence ID" value="KIJ92895.1"/>
    <property type="molecule type" value="Genomic_DNA"/>
</dbReference>
<accession>A0A0C9WPK4</accession>
<feature type="non-terminal residue" evidence="2">
    <location>
        <position position="345"/>
    </location>
</feature>
<evidence type="ECO:0000256" key="1">
    <source>
        <dbReference type="SAM" id="MobiDB-lite"/>
    </source>
</evidence>
<dbReference type="Proteomes" id="UP000054477">
    <property type="component" value="Unassembled WGS sequence"/>
</dbReference>
<evidence type="ECO:0000313" key="3">
    <source>
        <dbReference type="Proteomes" id="UP000054477"/>
    </source>
</evidence>
<proteinExistence type="predicted"/>
<feature type="compositionally biased region" description="Basic and acidic residues" evidence="1">
    <location>
        <begin position="71"/>
        <end position="80"/>
    </location>
</feature>
<evidence type="ECO:0000313" key="2">
    <source>
        <dbReference type="EMBL" id="KIJ92895.1"/>
    </source>
</evidence>
<keyword evidence="3" id="KW-1185">Reference proteome</keyword>
<name>A0A0C9WPK4_9AGAR</name>
<feature type="region of interest" description="Disordered" evidence="1">
    <location>
        <begin position="162"/>
        <end position="221"/>
    </location>
</feature>